<evidence type="ECO:0008006" key="3">
    <source>
        <dbReference type="Google" id="ProtNLM"/>
    </source>
</evidence>
<proteinExistence type="predicted"/>
<protein>
    <recommendedName>
        <fullName evidence="3">Secreted protein</fullName>
    </recommendedName>
</protein>
<name>A0ABN7AFR5_9HEMI</name>
<reference evidence="1 2" key="1">
    <citation type="submission" date="2023-09" db="EMBL/GenBank/DDBJ databases">
        <title>Nesidiocoris tenuis whole genome shotgun sequence.</title>
        <authorList>
            <person name="Shibata T."/>
            <person name="Shimoda M."/>
            <person name="Kobayashi T."/>
            <person name="Uehara T."/>
        </authorList>
    </citation>
    <scope>NUCLEOTIDE SEQUENCE [LARGE SCALE GENOMIC DNA]</scope>
    <source>
        <strain evidence="1 2">Japan</strain>
    </source>
</reference>
<keyword evidence="2" id="KW-1185">Reference proteome</keyword>
<gene>
    <name evidence="1" type="ORF">NTJ_02493</name>
</gene>
<evidence type="ECO:0000313" key="2">
    <source>
        <dbReference type="Proteomes" id="UP001307889"/>
    </source>
</evidence>
<sequence>MAKSTLLRVFFAFLQRRTSPRPAGLRTQPTPARFGSDRPHELSPLPMGAFVFYSHRVSSAIVHSWLTSNSVPYVFVVLTCSTPAVSHWAFNESAFC</sequence>
<dbReference type="Proteomes" id="UP001307889">
    <property type="component" value="Chromosome 1"/>
</dbReference>
<dbReference type="EMBL" id="AP028909">
    <property type="protein sequence ID" value="BES89685.1"/>
    <property type="molecule type" value="Genomic_DNA"/>
</dbReference>
<evidence type="ECO:0000313" key="1">
    <source>
        <dbReference type="EMBL" id="BES89685.1"/>
    </source>
</evidence>
<accession>A0ABN7AFR5</accession>
<organism evidence="1 2">
    <name type="scientific">Nesidiocoris tenuis</name>
    <dbReference type="NCBI Taxonomy" id="355587"/>
    <lineage>
        <taxon>Eukaryota</taxon>
        <taxon>Metazoa</taxon>
        <taxon>Ecdysozoa</taxon>
        <taxon>Arthropoda</taxon>
        <taxon>Hexapoda</taxon>
        <taxon>Insecta</taxon>
        <taxon>Pterygota</taxon>
        <taxon>Neoptera</taxon>
        <taxon>Paraneoptera</taxon>
        <taxon>Hemiptera</taxon>
        <taxon>Heteroptera</taxon>
        <taxon>Panheteroptera</taxon>
        <taxon>Cimicomorpha</taxon>
        <taxon>Miridae</taxon>
        <taxon>Dicyphina</taxon>
        <taxon>Nesidiocoris</taxon>
    </lineage>
</organism>